<dbReference type="GO" id="GO:0005634">
    <property type="term" value="C:nucleus"/>
    <property type="evidence" value="ECO:0007669"/>
    <property type="project" value="TreeGrafter"/>
</dbReference>
<dbReference type="EMBL" id="KV442054">
    <property type="protein sequence ID" value="OAQ27786.1"/>
    <property type="molecule type" value="Genomic_DNA"/>
</dbReference>
<dbReference type="PANTHER" id="PTHR12829:SF4">
    <property type="entry name" value="N(6)-ADENINE-SPECIFIC METHYLTRANSFERASE METTL4"/>
    <property type="match status" value="1"/>
</dbReference>
<reference evidence="3 4" key="1">
    <citation type="submission" date="2016-05" db="EMBL/GenBank/DDBJ databases">
        <title>Genome sequencing reveals origins of a unique bacterial endosymbiosis in the earliest lineages of terrestrial Fungi.</title>
        <authorList>
            <consortium name="DOE Joint Genome Institute"/>
            <person name="Uehling J."/>
            <person name="Gryganskyi A."/>
            <person name="Hameed K."/>
            <person name="Tschaplinski T."/>
            <person name="Misztal P."/>
            <person name="Wu S."/>
            <person name="Desiro A."/>
            <person name="Vande Pol N."/>
            <person name="Du Z.-Y."/>
            <person name="Zienkiewicz A."/>
            <person name="Zienkiewicz K."/>
            <person name="Morin E."/>
            <person name="Tisserant E."/>
            <person name="Splivallo R."/>
            <person name="Hainaut M."/>
            <person name="Henrissat B."/>
            <person name="Ohm R."/>
            <person name="Kuo A."/>
            <person name="Yan J."/>
            <person name="Lipzen A."/>
            <person name="Nolan M."/>
            <person name="Labutti K."/>
            <person name="Barry K."/>
            <person name="Goldstein A."/>
            <person name="Labbe J."/>
            <person name="Schadt C."/>
            <person name="Tuskan G."/>
            <person name="Grigoriev I."/>
            <person name="Martin F."/>
            <person name="Vilgalys R."/>
            <person name="Bonito G."/>
        </authorList>
    </citation>
    <scope>NUCLEOTIDE SEQUENCE [LARGE SCALE GENOMIC DNA]</scope>
    <source>
        <strain evidence="3 4">AG-77</strain>
    </source>
</reference>
<gene>
    <name evidence="3" type="ORF">K457DRAFT_156644</name>
</gene>
<dbReference type="PANTHER" id="PTHR12829">
    <property type="entry name" value="N6-ADENOSINE-METHYLTRANSFERASE"/>
    <property type="match status" value="1"/>
</dbReference>
<dbReference type="STRING" id="1314771.A0A197JTL9"/>
<accession>A0A197JTL9</accession>
<dbReference type="GO" id="GO:0003676">
    <property type="term" value="F:nucleic acid binding"/>
    <property type="evidence" value="ECO:0007669"/>
    <property type="project" value="InterPro"/>
</dbReference>
<sequence>MRTTSIITTTDDAAFLGPVKEPITGWSIRPGTFRVAQPYDKVTEGAIEATTEPSAQSVEQGHPRKKQKLSAPESNNDDELTQWLQSALQLILEKDSTKTYFSSMQQDYFYGTYVGAPANEEFTMDLVKAQPTLQLLRHGFQSSSTNRRRNQADDNMSVEFDEIQLDPDNHQQQLEMTDVYETLVANKDSRPAFINFPTEGQPCYLVPPSSAFIASDFSSIQGLKAIAAQRGGFDMIVMDPPWQNASVDRMGHYGTFDLYELFKIPIPDLLSPIANVKGNQEGGGGVVAVWITNRAKVRKVVVEKLFPAWGLELVAHWYWLKVTTHGEPVLSLDNKHRRPYEGILIGRKKAPTPLGPLGSVVGAEVAPVDTGLRRKLIVSVPSQHSRKPSIMDILSEEYFQNTRPQGTSDTAIHNEPEWPPSQLELFARTLEEGVLSWGNEPFKYQYCGRGSVPFIQDGYLIPSSTNGTPGNGLS</sequence>
<feature type="region of interest" description="Disordered" evidence="2">
    <location>
        <begin position="50"/>
        <end position="78"/>
    </location>
</feature>
<comment type="similarity">
    <text evidence="1">Belongs to the MT-A70-like family.</text>
</comment>
<organism evidence="3 4">
    <name type="scientific">Linnemannia elongata AG-77</name>
    <dbReference type="NCBI Taxonomy" id="1314771"/>
    <lineage>
        <taxon>Eukaryota</taxon>
        <taxon>Fungi</taxon>
        <taxon>Fungi incertae sedis</taxon>
        <taxon>Mucoromycota</taxon>
        <taxon>Mortierellomycotina</taxon>
        <taxon>Mortierellomycetes</taxon>
        <taxon>Mortierellales</taxon>
        <taxon>Mortierellaceae</taxon>
        <taxon>Linnemannia</taxon>
    </lineage>
</organism>
<dbReference type="PROSITE" id="PS51143">
    <property type="entry name" value="MT_A70"/>
    <property type="match status" value="1"/>
</dbReference>
<dbReference type="InterPro" id="IPR002052">
    <property type="entry name" value="DNA_methylase_N6_adenine_CS"/>
</dbReference>
<keyword evidence="4" id="KW-1185">Reference proteome</keyword>
<dbReference type="GO" id="GO:0008168">
    <property type="term" value="F:methyltransferase activity"/>
    <property type="evidence" value="ECO:0007669"/>
    <property type="project" value="InterPro"/>
</dbReference>
<dbReference type="AlphaFoldDB" id="A0A197JTL9"/>
<evidence type="ECO:0000313" key="4">
    <source>
        <dbReference type="Proteomes" id="UP000078512"/>
    </source>
</evidence>
<dbReference type="OrthoDB" id="61116at2759"/>
<proteinExistence type="inferred from homology"/>
<evidence type="ECO:0000313" key="3">
    <source>
        <dbReference type="EMBL" id="OAQ27786.1"/>
    </source>
</evidence>
<name>A0A197JTL9_9FUNG</name>
<dbReference type="Pfam" id="PF05063">
    <property type="entry name" value="MT-A70"/>
    <property type="match status" value="1"/>
</dbReference>
<dbReference type="Proteomes" id="UP000078512">
    <property type="component" value="Unassembled WGS sequence"/>
</dbReference>
<protein>
    <submittedName>
        <fullName evidence="3">MT-A70-domain-containing protein</fullName>
    </submittedName>
</protein>
<dbReference type="PROSITE" id="PS00092">
    <property type="entry name" value="N6_MTASE"/>
    <property type="match status" value="1"/>
</dbReference>
<dbReference type="InterPro" id="IPR007757">
    <property type="entry name" value="MT-A70-like"/>
</dbReference>
<evidence type="ECO:0000256" key="2">
    <source>
        <dbReference type="SAM" id="MobiDB-lite"/>
    </source>
</evidence>
<dbReference type="GO" id="GO:0032259">
    <property type="term" value="P:methylation"/>
    <property type="evidence" value="ECO:0007669"/>
    <property type="project" value="InterPro"/>
</dbReference>
<dbReference type="SUPFAM" id="SSF53335">
    <property type="entry name" value="S-adenosyl-L-methionine-dependent methyltransferases"/>
    <property type="match status" value="1"/>
</dbReference>
<dbReference type="InterPro" id="IPR029063">
    <property type="entry name" value="SAM-dependent_MTases_sf"/>
</dbReference>
<evidence type="ECO:0000256" key="1">
    <source>
        <dbReference type="PROSITE-ProRule" id="PRU00489"/>
    </source>
</evidence>